<dbReference type="EMBL" id="JACHHZ010000001">
    <property type="protein sequence ID" value="MBB6092406.1"/>
    <property type="molecule type" value="Genomic_DNA"/>
</dbReference>
<feature type="transmembrane region" description="Helical" evidence="9">
    <location>
        <begin position="185"/>
        <end position="204"/>
    </location>
</feature>
<feature type="transmembrane region" description="Helical" evidence="9">
    <location>
        <begin position="81"/>
        <end position="103"/>
    </location>
</feature>
<accession>A0A841HHY6</accession>
<dbReference type="InterPro" id="IPR058533">
    <property type="entry name" value="Cation_efflux_TM"/>
</dbReference>
<evidence type="ECO:0000256" key="8">
    <source>
        <dbReference type="ARBA" id="ARBA00023136"/>
    </source>
</evidence>
<feature type="domain" description="Cation efflux protein transmembrane" evidence="10">
    <location>
        <begin position="11"/>
        <end position="204"/>
    </location>
</feature>
<evidence type="ECO:0000313" key="12">
    <source>
        <dbReference type="Proteomes" id="UP000588068"/>
    </source>
</evidence>
<dbReference type="Proteomes" id="UP000588068">
    <property type="component" value="Unassembled WGS sequence"/>
</dbReference>
<dbReference type="SUPFAM" id="SSF161111">
    <property type="entry name" value="Cation efflux protein transmembrane domain-like"/>
    <property type="match status" value="1"/>
</dbReference>
<comment type="subcellular location">
    <subcellularLocation>
        <location evidence="1">Membrane</location>
        <topology evidence="1">Multi-pass membrane protein</topology>
    </subcellularLocation>
</comment>
<dbReference type="GO" id="GO:0015086">
    <property type="term" value="F:cadmium ion transmembrane transporter activity"/>
    <property type="evidence" value="ECO:0007669"/>
    <property type="project" value="TreeGrafter"/>
</dbReference>
<keyword evidence="4" id="KW-0408">Iron</keyword>
<evidence type="ECO:0000256" key="4">
    <source>
        <dbReference type="ARBA" id="ARBA00022496"/>
    </source>
</evidence>
<name>A0A841HHY6_9GAMM</name>
<proteinExistence type="inferred from homology"/>
<keyword evidence="7 9" id="KW-1133">Transmembrane helix</keyword>
<dbReference type="InterPro" id="IPR050291">
    <property type="entry name" value="CDF_Transporter"/>
</dbReference>
<feature type="transmembrane region" description="Helical" evidence="9">
    <location>
        <begin position="109"/>
        <end position="131"/>
    </location>
</feature>
<evidence type="ECO:0000256" key="3">
    <source>
        <dbReference type="ARBA" id="ARBA00022448"/>
    </source>
</evidence>
<dbReference type="PANTHER" id="PTHR43840:SF15">
    <property type="entry name" value="MITOCHONDRIAL METAL TRANSPORTER 1-RELATED"/>
    <property type="match status" value="1"/>
</dbReference>
<dbReference type="GO" id="GO:0015093">
    <property type="term" value="F:ferrous iron transmembrane transporter activity"/>
    <property type="evidence" value="ECO:0007669"/>
    <property type="project" value="TreeGrafter"/>
</dbReference>
<protein>
    <submittedName>
        <fullName evidence="11">Cation diffusion facilitator family transporter</fullName>
    </submittedName>
</protein>
<dbReference type="AlphaFoldDB" id="A0A841HHY6"/>
<evidence type="ECO:0000256" key="2">
    <source>
        <dbReference type="ARBA" id="ARBA00010212"/>
    </source>
</evidence>
<evidence type="ECO:0000313" key="11">
    <source>
        <dbReference type="EMBL" id="MBB6092406.1"/>
    </source>
</evidence>
<dbReference type="GO" id="GO:0015341">
    <property type="term" value="F:zinc efflux antiporter activity"/>
    <property type="evidence" value="ECO:0007669"/>
    <property type="project" value="TreeGrafter"/>
</dbReference>
<dbReference type="GO" id="GO:0006882">
    <property type="term" value="P:intracellular zinc ion homeostasis"/>
    <property type="evidence" value="ECO:0007669"/>
    <property type="project" value="TreeGrafter"/>
</dbReference>
<dbReference type="InterPro" id="IPR002524">
    <property type="entry name" value="Cation_efflux"/>
</dbReference>
<reference evidence="11 12" key="1">
    <citation type="submission" date="2020-08" db="EMBL/GenBank/DDBJ databases">
        <title>Genomic Encyclopedia of Type Strains, Phase IV (KMG-IV): sequencing the most valuable type-strain genomes for metagenomic binning, comparative biology and taxonomic classification.</title>
        <authorList>
            <person name="Goeker M."/>
        </authorList>
    </citation>
    <scope>NUCLEOTIDE SEQUENCE [LARGE SCALE GENOMIC DNA]</scope>
    <source>
        <strain evidence="11 12">DSM 26723</strain>
    </source>
</reference>
<evidence type="ECO:0000256" key="6">
    <source>
        <dbReference type="ARBA" id="ARBA00022906"/>
    </source>
</evidence>
<dbReference type="Gene3D" id="1.20.1510.10">
    <property type="entry name" value="Cation efflux protein transmembrane domain"/>
    <property type="match status" value="1"/>
</dbReference>
<sequence length="299" mass="32323">MSSEVEQSTLKFSIALTLLLGVLGIASGLATGSQAIVFDGMYSFVDVVPTVVSLVVVRLIAHGSSHRFQYGYWHLEPLVAVLRDSILVVACIYAAVDAVGALAGGGNEVAYGMAAVWAGVLSTIGLAMTLYLSRLARKLRSPMLRLDARSWLVSAFLSLALLIGFAIAAGLARTRYQGWTPYLDAIALLAIALCMLPMPLIGLWRSMSDVLQVAPDDLDKQVHAVMNGIVGERGFLDYSSYVAKVGRARFVEIHVLVAPDARIDTAAADAIRRDIAKRLNAVWPNFWLTVDFTADRAWL</sequence>
<keyword evidence="6" id="KW-0862">Zinc</keyword>
<keyword evidence="3" id="KW-0813">Transport</keyword>
<keyword evidence="5 9" id="KW-0812">Transmembrane</keyword>
<keyword evidence="12" id="KW-1185">Reference proteome</keyword>
<evidence type="ECO:0000256" key="7">
    <source>
        <dbReference type="ARBA" id="ARBA00022989"/>
    </source>
</evidence>
<keyword evidence="6" id="KW-0864">Zinc transport</keyword>
<comment type="caution">
    <text evidence="11">The sequence shown here is derived from an EMBL/GenBank/DDBJ whole genome shotgun (WGS) entry which is preliminary data.</text>
</comment>
<evidence type="ECO:0000256" key="1">
    <source>
        <dbReference type="ARBA" id="ARBA00004141"/>
    </source>
</evidence>
<evidence type="ECO:0000256" key="5">
    <source>
        <dbReference type="ARBA" id="ARBA00022692"/>
    </source>
</evidence>
<dbReference type="PANTHER" id="PTHR43840">
    <property type="entry name" value="MITOCHONDRIAL METAL TRANSPORTER 1-RELATED"/>
    <property type="match status" value="1"/>
</dbReference>
<keyword evidence="8 9" id="KW-0472">Membrane</keyword>
<keyword evidence="6" id="KW-0406">Ion transport</keyword>
<evidence type="ECO:0000256" key="9">
    <source>
        <dbReference type="SAM" id="Phobius"/>
    </source>
</evidence>
<organism evidence="11 12">
    <name type="scientific">Povalibacter uvarum</name>
    <dbReference type="NCBI Taxonomy" id="732238"/>
    <lineage>
        <taxon>Bacteria</taxon>
        <taxon>Pseudomonadati</taxon>
        <taxon>Pseudomonadota</taxon>
        <taxon>Gammaproteobacteria</taxon>
        <taxon>Steroidobacterales</taxon>
        <taxon>Steroidobacteraceae</taxon>
        <taxon>Povalibacter</taxon>
    </lineage>
</organism>
<dbReference type="Pfam" id="PF01545">
    <property type="entry name" value="Cation_efflux"/>
    <property type="match status" value="1"/>
</dbReference>
<dbReference type="InterPro" id="IPR027469">
    <property type="entry name" value="Cation_efflux_TMD_sf"/>
</dbReference>
<dbReference type="NCBIfam" id="TIGR01297">
    <property type="entry name" value="CDF"/>
    <property type="match status" value="1"/>
</dbReference>
<comment type="similarity">
    <text evidence="2">Belongs to the cation diffusion facilitator (CDF) transporter (TC 2.A.4) family. FieF subfamily.</text>
</comment>
<gene>
    <name evidence="11" type="ORF">HNQ60_001252</name>
</gene>
<dbReference type="RefSeq" id="WP_184330123.1">
    <property type="nucleotide sequence ID" value="NZ_JACHHZ010000001.1"/>
</dbReference>
<feature type="transmembrane region" description="Helical" evidence="9">
    <location>
        <begin position="151"/>
        <end position="173"/>
    </location>
</feature>
<feature type="transmembrane region" description="Helical" evidence="9">
    <location>
        <begin position="42"/>
        <end position="61"/>
    </location>
</feature>
<dbReference type="GO" id="GO:0005886">
    <property type="term" value="C:plasma membrane"/>
    <property type="evidence" value="ECO:0007669"/>
    <property type="project" value="TreeGrafter"/>
</dbReference>
<evidence type="ECO:0000259" key="10">
    <source>
        <dbReference type="Pfam" id="PF01545"/>
    </source>
</evidence>
<keyword evidence="4" id="KW-0410">Iron transport</keyword>